<feature type="domain" description="Serpin" evidence="3">
    <location>
        <begin position="288"/>
        <end position="648"/>
    </location>
</feature>
<dbReference type="Pfam" id="PF00079">
    <property type="entry name" value="Serpin"/>
    <property type="match status" value="1"/>
</dbReference>
<reference evidence="4 5" key="1">
    <citation type="submission" date="2019-02" db="EMBL/GenBank/DDBJ databases">
        <title>Deep-cultivation of Planctomycetes and their phenomic and genomic characterization uncovers novel biology.</title>
        <authorList>
            <person name="Wiegand S."/>
            <person name="Jogler M."/>
            <person name="Boedeker C."/>
            <person name="Pinto D."/>
            <person name="Vollmers J."/>
            <person name="Rivas-Marin E."/>
            <person name="Kohn T."/>
            <person name="Peeters S.H."/>
            <person name="Heuer A."/>
            <person name="Rast P."/>
            <person name="Oberbeckmann S."/>
            <person name="Bunk B."/>
            <person name="Jeske O."/>
            <person name="Meyerdierks A."/>
            <person name="Storesund J.E."/>
            <person name="Kallscheuer N."/>
            <person name="Luecker S."/>
            <person name="Lage O.M."/>
            <person name="Pohl T."/>
            <person name="Merkel B.J."/>
            <person name="Hornburger P."/>
            <person name="Mueller R.-W."/>
            <person name="Bruemmer F."/>
            <person name="Labrenz M."/>
            <person name="Spormann A.M."/>
            <person name="Op den Camp H."/>
            <person name="Overmann J."/>
            <person name="Amann R."/>
            <person name="Jetten M.S.M."/>
            <person name="Mascher T."/>
            <person name="Medema M.H."/>
            <person name="Devos D.P."/>
            <person name="Kaster A.-K."/>
            <person name="Ovreas L."/>
            <person name="Rohde M."/>
            <person name="Galperin M.Y."/>
            <person name="Jogler C."/>
        </authorList>
    </citation>
    <scope>NUCLEOTIDE SEQUENCE [LARGE SCALE GENOMIC DNA]</scope>
    <source>
        <strain evidence="4 5">Mal52</strain>
    </source>
</reference>
<comment type="similarity">
    <text evidence="1">Belongs to the serpin family.</text>
</comment>
<evidence type="ECO:0000313" key="4">
    <source>
        <dbReference type="EMBL" id="QDU47524.1"/>
    </source>
</evidence>
<evidence type="ECO:0000256" key="1">
    <source>
        <dbReference type="RuleBase" id="RU000411"/>
    </source>
</evidence>
<feature type="compositionally biased region" description="Basic and acidic residues" evidence="2">
    <location>
        <begin position="27"/>
        <end position="43"/>
    </location>
</feature>
<feature type="region of interest" description="Disordered" evidence="2">
    <location>
        <begin position="26"/>
        <end position="47"/>
    </location>
</feature>
<dbReference type="Gene3D" id="3.30.497.10">
    <property type="entry name" value="Antithrombin, subunit I, domain 2"/>
    <property type="match status" value="1"/>
</dbReference>
<dbReference type="InterPro" id="IPR036186">
    <property type="entry name" value="Serpin_sf"/>
</dbReference>
<dbReference type="SUPFAM" id="SSF56574">
    <property type="entry name" value="Serpins"/>
    <property type="match status" value="1"/>
</dbReference>
<accession>A0A517ZYG3</accession>
<dbReference type="InterPro" id="IPR042178">
    <property type="entry name" value="Serpin_sf_1"/>
</dbReference>
<evidence type="ECO:0000313" key="5">
    <source>
        <dbReference type="Proteomes" id="UP000319383"/>
    </source>
</evidence>
<dbReference type="PANTHER" id="PTHR11461">
    <property type="entry name" value="SERINE PROTEASE INHIBITOR, SERPIN"/>
    <property type="match status" value="1"/>
</dbReference>
<dbReference type="EMBL" id="CP036276">
    <property type="protein sequence ID" value="QDU47524.1"/>
    <property type="molecule type" value="Genomic_DNA"/>
</dbReference>
<dbReference type="AlphaFoldDB" id="A0A517ZYG3"/>
<protein>
    <submittedName>
        <fullName evidence="4">Serpin (Serine protease inhibitor)</fullName>
    </submittedName>
</protein>
<gene>
    <name evidence="4" type="ORF">Mal52_60560</name>
</gene>
<evidence type="ECO:0000259" key="3">
    <source>
        <dbReference type="SMART" id="SM00093"/>
    </source>
</evidence>
<dbReference type="GO" id="GO:0005615">
    <property type="term" value="C:extracellular space"/>
    <property type="evidence" value="ECO:0007669"/>
    <property type="project" value="InterPro"/>
</dbReference>
<dbReference type="KEGG" id="sdyn:Mal52_60560"/>
<organism evidence="4 5">
    <name type="scientific">Symmachiella dynata</name>
    <dbReference type="NCBI Taxonomy" id="2527995"/>
    <lineage>
        <taxon>Bacteria</taxon>
        <taxon>Pseudomonadati</taxon>
        <taxon>Planctomycetota</taxon>
        <taxon>Planctomycetia</taxon>
        <taxon>Planctomycetales</taxon>
        <taxon>Planctomycetaceae</taxon>
        <taxon>Symmachiella</taxon>
    </lineage>
</organism>
<dbReference type="RefSeq" id="WP_145380332.1">
    <property type="nucleotide sequence ID" value="NZ_CP036276.1"/>
</dbReference>
<proteinExistence type="inferred from homology"/>
<keyword evidence="5" id="KW-1185">Reference proteome</keyword>
<name>A0A517ZYG3_9PLAN</name>
<dbReference type="CDD" id="cd19590">
    <property type="entry name" value="serpin_thermopin-like"/>
    <property type="match status" value="1"/>
</dbReference>
<sequence>MTFRNFAIAFGFVLLAALVLDQMPGKKQPEHAGHAKQDKDGKIHPFASVGLDENPRDKIVEAALDSKIDLQLKKVPLPEAMGRLESMLGIEVVISDMSLQDEGISPEVPLSVDTKETPARILLKVMLEPVSLDWYVEDGFLKITTLHMCEAIGKIRVYDVADLVGGTSPDKNQAFDFEPLVELLTYTISPDMWEEVGGPGTISEFESAGTALLVIRNSPFVHYEIEGLFSKLRQMRHEGNPFVSRIRPRDLLENKHIQNAAISGKLPRYLDDDPNRDAVVTATNELAFDIYPQLNSDDSRNLIFSPLSVSTALSMAYAGADGETAAELRRVLQVSGNEQAWNDGLRELLRALPTEPGREIELQLANRLFIQRDYPLQQQFLDISRETFGAEPMSVDYHKPSAARRTINDWIAKQTREMIPAAVPADLLTPQTRIVAASAISLIAPWEMPFASLNTKPQNFHTATRDVEVAMMSDDLYTKYADIDNIQILELDYADRALSMLLILEKQPTDGKWLSALQQSLSSKTLKTWEAALKQVMVHVEIPRFRFKSFRNLKAPLEHLGVRQLFEKAGANLARMSSEKPLWMEFLLHQAQIDVDEEGTKAAAATVWGAFGGAAETRPEFRADHPFLFLIRDNRSGAILFLGRVMNPRGAG</sequence>
<dbReference type="Gene3D" id="2.30.39.10">
    <property type="entry name" value="Alpha-1-antitrypsin, domain 1"/>
    <property type="match status" value="1"/>
</dbReference>
<dbReference type="InterPro" id="IPR000215">
    <property type="entry name" value="Serpin_fam"/>
</dbReference>
<evidence type="ECO:0000256" key="2">
    <source>
        <dbReference type="SAM" id="MobiDB-lite"/>
    </source>
</evidence>
<dbReference type="SMART" id="SM00093">
    <property type="entry name" value="SERPIN"/>
    <property type="match status" value="1"/>
</dbReference>
<dbReference type="GO" id="GO:0004867">
    <property type="term" value="F:serine-type endopeptidase inhibitor activity"/>
    <property type="evidence" value="ECO:0007669"/>
    <property type="project" value="InterPro"/>
</dbReference>
<dbReference type="InterPro" id="IPR023795">
    <property type="entry name" value="Serpin_CS"/>
</dbReference>
<dbReference type="Proteomes" id="UP000319383">
    <property type="component" value="Chromosome"/>
</dbReference>
<dbReference type="InterPro" id="IPR023796">
    <property type="entry name" value="Serpin_dom"/>
</dbReference>
<dbReference type="PANTHER" id="PTHR11461:SF211">
    <property type="entry name" value="GH10112P-RELATED"/>
    <property type="match status" value="1"/>
</dbReference>
<dbReference type="InterPro" id="IPR042185">
    <property type="entry name" value="Serpin_sf_2"/>
</dbReference>
<dbReference type="PROSITE" id="PS00284">
    <property type="entry name" value="SERPIN"/>
    <property type="match status" value="1"/>
</dbReference>